<evidence type="ECO:0000256" key="1">
    <source>
        <dbReference type="ARBA" id="ARBA00022441"/>
    </source>
</evidence>
<keyword evidence="1" id="KW-0880">Kelch repeat</keyword>
<name>A0A3P7NH98_DIBLA</name>
<dbReference type="AlphaFoldDB" id="A0A3P7NH98"/>
<proteinExistence type="predicted"/>
<reference evidence="2 3" key="1">
    <citation type="submission" date="2018-11" db="EMBL/GenBank/DDBJ databases">
        <authorList>
            <consortium name="Pathogen Informatics"/>
        </authorList>
    </citation>
    <scope>NUCLEOTIDE SEQUENCE [LARGE SCALE GENOMIC DNA]</scope>
</reference>
<accession>A0A3P7NH98</accession>
<dbReference type="Proteomes" id="UP000281553">
    <property type="component" value="Unassembled WGS sequence"/>
</dbReference>
<gene>
    <name evidence="2" type="ORF">DILT_LOCUS17969</name>
</gene>
<sequence>MLEPRADHTAVAFGDNIFIAGGRNKQAYIGEEPKYLNTIDVFTLPDSERPLGQWTRLANWDTGRRPAALVVCQSRLFSFGKSCLLPLVDFAVLKGATNLFPESETHKFMDFLCS</sequence>
<dbReference type="InterPro" id="IPR015915">
    <property type="entry name" value="Kelch-typ_b-propeller"/>
</dbReference>
<dbReference type="Gene3D" id="2.120.10.80">
    <property type="entry name" value="Kelch-type beta propeller"/>
    <property type="match status" value="1"/>
</dbReference>
<protein>
    <submittedName>
        <fullName evidence="2">Uncharacterized protein</fullName>
    </submittedName>
</protein>
<dbReference type="EMBL" id="UYRU01096187">
    <property type="protein sequence ID" value="VDN39660.1"/>
    <property type="molecule type" value="Genomic_DNA"/>
</dbReference>
<dbReference type="SUPFAM" id="SSF117281">
    <property type="entry name" value="Kelch motif"/>
    <property type="match status" value="1"/>
</dbReference>
<organism evidence="2 3">
    <name type="scientific">Dibothriocephalus latus</name>
    <name type="common">Fish tapeworm</name>
    <name type="synonym">Diphyllobothrium latum</name>
    <dbReference type="NCBI Taxonomy" id="60516"/>
    <lineage>
        <taxon>Eukaryota</taxon>
        <taxon>Metazoa</taxon>
        <taxon>Spiralia</taxon>
        <taxon>Lophotrochozoa</taxon>
        <taxon>Platyhelminthes</taxon>
        <taxon>Cestoda</taxon>
        <taxon>Eucestoda</taxon>
        <taxon>Diphyllobothriidea</taxon>
        <taxon>Diphyllobothriidae</taxon>
        <taxon>Dibothriocephalus</taxon>
    </lineage>
</organism>
<keyword evidence="3" id="KW-1185">Reference proteome</keyword>
<evidence type="ECO:0000313" key="2">
    <source>
        <dbReference type="EMBL" id="VDN39660.1"/>
    </source>
</evidence>
<dbReference type="Pfam" id="PF01344">
    <property type="entry name" value="Kelch_1"/>
    <property type="match status" value="1"/>
</dbReference>
<dbReference type="InterPro" id="IPR006652">
    <property type="entry name" value="Kelch_1"/>
</dbReference>
<evidence type="ECO:0000313" key="3">
    <source>
        <dbReference type="Proteomes" id="UP000281553"/>
    </source>
</evidence>
<dbReference type="OrthoDB" id="6350321at2759"/>